<dbReference type="RefSeq" id="WP_016444986.1">
    <property type="nucleotide sequence ID" value="NZ_KE150268.1"/>
</dbReference>
<keyword evidence="1" id="KW-0460">Magnesium</keyword>
<dbReference type="SUPFAM" id="SSF56655">
    <property type="entry name" value="Carbohydrate phosphatase"/>
    <property type="match status" value="1"/>
</dbReference>
<gene>
    <name evidence="2" type="ORF">HMPREF9238_01669</name>
</gene>
<dbReference type="Gene3D" id="3.40.190.80">
    <property type="match status" value="1"/>
</dbReference>
<keyword evidence="3" id="KW-1185">Reference proteome</keyword>
<name>A0A9W5RD02_9ACTO</name>
<dbReference type="GO" id="GO:0008934">
    <property type="term" value="F:inositol monophosphate 1-phosphatase activity"/>
    <property type="evidence" value="ECO:0007669"/>
    <property type="project" value="TreeGrafter"/>
</dbReference>
<feature type="binding site" evidence="1">
    <location>
        <position position="143"/>
    </location>
    <ligand>
        <name>Mg(2+)</name>
        <dbReference type="ChEBI" id="CHEBI:18420"/>
        <label>1</label>
        <note>catalytic</note>
    </ligand>
</feature>
<evidence type="ECO:0000313" key="2">
    <source>
        <dbReference type="EMBL" id="EPD29353.1"/>
    </source>
</evidence>
<dbReference type="Gene3D" id="3.30.540.10">
    <property type="entry name" value="Fructose-1,6-Bisphosphatase, subunit A, domain 1"/>
    <property type="match status" value="1"/>
</dbReference>
<feature type="binding site" evidence="1">
    <location>
        <position position="142"/>
    </location>
    <ligand>
        <name>Mg(2+)</name>
        <dbReference type="ChEBI" id="CHEBI:18420"/>
        <label>1</label>
        <note>catalytic</note>
    </ligand>
</feature>
<dbReference type="PANTHER" id="PTHR20854:SF4">
    <property type="entry name" value="INOSITOL-1-MONOPHOSPHATASE-RELATED"/>
    <property type="match status" value="1"/>
</dbReference>
<dbReference type="OrthoDB" id="9772456at2"/>
<reference evidence="2 3" key="1">
    <citation type="submission" date="2013-05" db="EMBL/GenBank/DDBJ databases">
        <title>The Genome Sequence of Actinomyces europaeus ACS-120-V-COL10B.</title>
        <authorList>
            <consortium name="The Broad Institute Genomics Platform"/>
            <person name="Earl A."/>
            <person name="Ward D."/>
            <person name="Feldgarden M."/>
            <person name="Gevers D."/>
            <person name="Saerens B."/>
            <person name="Vaneechoutte M."/>
            <person name="Walker B."/>
            <person name="Young S."/>
            <person name="Zeng Q."/>
            <person name="Gargeya S."/>
            <person name="Fitzgerald M."/>
            <person name="Haas B."/>
            <person name="Abouelleil A."/>
            <person name="Allen A.W."/>
            <person name="Alvarado L."/>
            <person name="Arachchi H.M."/>
            <person name="Berlin A.M."/>
            <person name="Chapman S.B."/>
            <person name="Gainer-Dewar J."/>
            <person name="Goldberg J."/>
            <person name="Griggs A."/>
            <person name="Gujja S."/>
            <person name="Hansen M."/>
            <person name="Howarth C."/>
            <person name="Imamovic A."/>
            <person name="Ireland A."/>
            <person name="Larimer J."/>
            <person name="McCowan C."/>
            <person name="Murphy C."/>
            <person name="Pearson M."/>
            <person name="Poon T.W."/>
            <person name="Priest M."/>
            <person name="Roberts A."/>
            <person name="Saif S."/>
            <person name="Shea T."/>
            <person name="Sisk P."/>
            <person name="Sykes S."/>
            <person name="Wortman J."/>
            <person name="Nusbaum C."/>
            <person name="Birren B."/>
        </authorList>
    </citation>
    <scope>NUCLEOTIDE SEQUENCE [LARGE SCALE GENOMIC DNA]</scope>
    <source>
        <strain evidence="2 3">ACS-120-V-Col10b</strain>
    </source>
</reference>
<proteinExistence type="predicted"/>
<dbReference type="AlphaFoldDB" id="A0A9W5RD02"/>
<feature type="binding site" evidence="1">
    <location>
        <position position="279"/>
    </location>
    <ligand>
        <name>Mg(2+)</name>
        <dbReference type="ChEBI" id="CHEBI:18420"/>
        <label>1</label>
        <note>catalytic</note>
    </ligand>
</feature>
<dbReference type="PRINTS" id="PR00377">
    <property type="entry name" value="IMPHPHTASES"/>
</dbReference>
<evidence type="ECO:0008006" key="4">
    <source>
        <dbReference type="Google" id="ProtNLM"/>
    </source>
</evidence>
<dbReference type="EMBL" id="AGWN01000005">
    <property type="protein sequence ID" value="EPD29353.1"/>
    <property type="molecule type" value="Genomic_DNA"/>
</dbReference>
<dbReference type="InterPro" id="IPR000760">
    <property type="entry name" value="Inositol_monophosphatase-like"/>
</dbReference>
<dbReference type="GO" id="GO:0046872">
    <property type="term" value="F:metal ion binding"/>
    <property type="evidence" value="ECO:0007669"/>
    <property type="project" value="UniProtKB-KW"/>
</dbReference>
<sequence length="333" mass="35496">MSTEQFPLDNPPRLVGLDPKTTRSLEREDLTHELALMCRAAATAVGPYLLASRMKLDAATTETKADFHDPVTPYDKAAETAISALLGSFIPGSLKLGEEHGEEILPGGAPTNFPAEISVVTPDFHVDARSLASRVKWIIDPIDGTANFAAGFPYFGTSIAATLDGKTVAAAITVPYTSEVFWANETEGWIERGEDFYALKSGNIPGSKTITSESEALLLTYFPTVAEAKQYPDLATDGLNELLSTFRALRRPGACALDLAQVAAGRAGAVFATRIKLWDIAAGVHLVRVSGGHVDQRDLGNNEACTQPAIAATSAGLKSEMLASLLDRVQARH</sequence>
<dbReference type="Proteomes" id="UP000014387">
    <property type="component" value="Unassembled WGS sequence"/>
</dbReference>
<accession>A0A9W5RD02</accession>
<comment type="caution">
    <text evidence="2">The sequence shown here is derived from an EMBL/GenBank/DDBJ whole genome shotgun (WGS) entry which is preliminary data.</text>
</comment>
<keyword evidence="1" id="KW-0479">Metal-binding</keyword>
<feature type="binding site" evidence="1">
    <location>
        <position position="140"/>
    </location>
    <ligand>
        <name>Mg(2+)</name>
        <dbReference type="ChEBI" id="CHEBI:18420"/>
        <label>1</label>
        <note>catalytic</note>
    </ligand>
</feature>
<dbReference type="GO" id="GO:0007165">
    <property type="term" value="P:signal transduction"/>
    <property type="evidence" value="ECO:0007669"/>
    <property type="project" value="TreeGrafter"/>
</dbReference>
<feature type="binding site" evidence="1">
    <location>
        <position position="98"/>
    </location>
    <ligand>
        <name>Mg(2+)</name>
        <dbReference type="ChEBI" id="CHEBI:18420"/>
        <label>1</label>
        <note>catalytic</note>
    </ligand>
</feature>
<evidence type="ECO:0000313" key="3">
    <source>
        <dbReference type="Proteomes" id="UP000014387"/>
    </source>
</evidence>
<organism evidence="2 3">
    <name type="scientific">Gleimia europaea ACS-120-V-Col10b</name>
    <dbReference type="NCBI Taxonomy" id="883069"/>
    <lineage>
        <taxon>Bacteria</taxon>
        <taxon>Bacillati</taxon>
        <taxon>Actinomycetota</taxon>
        <taxon>Actinomycetes</taxon>
        <taxon>Actinomycetales</taxon>
        <taxon>Actinomycetaceae</taxon>
        <taxon>Gleimia</taxon>
    </lineage>
</organism>
<evidence type="ECO:0000256" key="1">
    <source>
        <dbReference type="PIRSR" id="PIRSR600760-2"/>
    </source>
</evidence>
<dbReference type="Pfam" id="PF00459">
    <property type="entry name" value="Inositol_P"/>
    <property type="match status" value="1"/>
</dbReference>
<dbReference type="PANTHER" id="PTHR20854">
    <property type="entry name" value="INOSITOL MONOPHOSPHATASE"/>
    <property type="match status" value="1"/>
</dbReference>
<comment type="cofactor">
    <cofactor evidence="1">
        <name>Mg(2+)</name>
        <dbReference type="ChEBI" id="CHEBI:18420"/>
    </cofactor>
</comment>
<protein>
    <recommendedName>
        <fullName evidence="4">Inositol-phosphate phosphatase</fullName>
    </recommendedName>
</protein>
<dbReference type="GO" id="GO:0006020">
    <property type="term" value="P:inositol metabolic process"/>
    <property type="evidence" value="ECO:0007669"/>
    <property type="project" value="TreeGrafter"/>
</dbReference>